<evidence type="ECO:0000256" key="1">
    <source>
        <dbReference type="SAM" id="SignalP"/>
    </source>
</evidence>
<dbReference type="EMBL" id="FZQP02005633">
    <property type="protein sequence ID" value="VVD01930.1"/>
    <property type="molecule type" value="Genomic_DNA"/>
</dbReference>
<feature type="signal peptide" evidence="1">
    <location>
        <begin position="1"/>
        <end position="22"/>
    </location>
</feature>
<name>A0A5E4QUV1_9NEOP</name>
<evidence type="ECO:0000313" key="2">
    <source>
        <dbReference type="EMBL" id="VVD01930.1"/>
    </source>
</evidence>
<dbReference type="InterPro" id="IPR009318">
    <property type="entry name" value="Gustatory_rcpt"/>
</dbReference>
<dbReference type="Pfam" id="PF06151">
    <property type="entry name" value="Trehalose_recp"/>
    <property type="match status" value="1"/>
</dbReference>
<reference evidence="2 3" key="1">
    <citation type="submission" date="2017-07" db="EMBL/GenBank/DDBJ databases">
        <authorList>
            <person name="Talla V."/>
            <person name="Backstrom N."/>
        </authorList>
    </citation>
    <scope>NUCLEOTIDE SEQUENCE [LARGE SCALE GENOMIC DNA]</scope>
</reference>
<keyword evidence="3" id="KW-1185">Reference proteome</keyword>
<proteinExistence type="predicted"/>
<keyword evidence="1" id="KW-0732">Signal</keyword>
<organism evidence="2 3">
    <name type="scientific">Leptidea sinapis</name>
    <dbReference type="NCBI Taxonomy" id="189913"/>
    <lineage>
        <taxon>Eukaryota</taxon>
        <taxon>Metazoa</taxon>
        <taxon>Ecdysozoa</taxon>
        <taxon>Arthropoda</taxon>
        <taxon>Hexapoda</taxon>
        <taxon>Insecta</taxon>
        <taxon>Pterygota</taxon>
        <taxon>Neoptera</taxon>
        <taxon>Endopterygota</taxon>
        <taxon>Lepidoptera</taxon>
        <taxon>Glossata</taxon>
        <taxon>Ditrysia</taxon>
        <taxon>Papilionoidea</taxon>
        <taxon>Pieridae</taxon>
        <taxon>Dismorphiinae</taxon>
        <taxon>Leptidea</taxon>
    </lineage>
</organism>
<dbReference type="GO" id="GO:0016020">
    <property type="term" value="C:membrane"/>
    <property type="evidence" value="ECO:0007669"/>
    <property type="project" value="InterPro"/>
</dbReference>
<dbReference type="Proteomes" id="UP000324832">
    <property type="component" value="Unassembled WGS sequence"/>
</dbReference>
<feature type="chain" id="PRO_5022743029" evidence="1">
    <location>
        <begin position="23"/>
        <end position="152"/>
    </location>
</feature>
<accession>A0A5E4QUV1</accession>
<dbReference type="AlphaFoldDB" id="A0A5E4QUV1"/>
<gene>
    <name evidence="2" type="ORF">LSINAPIS_LOCUS12244</name>
</gene>
<sequence>MFLKIALEHILSLLSAFVDAMACYPENSHYEGFARNFYPWVFKYIPYSPILGVLTQLKERNGIKGAVSCRSGKQGSTILGGYEAAVYFLFSLIYLISRSVAVSLIASQVNSASTVPASVLYDVPSPVYCLEGDLHSRSKFVIIHHIHELRNF</sequence>
<protein>
    <submittedName>
        <fullName evidence="2">Uncharacterized protein</fullName>
    </submittedName>
</protein>
<evidence type="ECO:0000313" key="3">
    <source>
        <dbReference type="Proteomes" id="UP000324832"/>
    </source>
</evidence>
<dbReference type="GO" id="GO:0008527">
    <property type="term" value="F:taste receptor activity"/>
    <property type="evidence" value="ECO:0007669"/>
    <property type="project" value="InterPro"/>
</dbReference>